<feature type="domain" description="RING-type" evidence="3">
    <location>
        <begin position="33"/>
        <end position="75"/>
    </location>
</feature>
<dbReference type="PANTHER" id="PTHR12109">
    <property type="entry name" value="RING FINGER PROTEIN 141-RELATED"/>
    <property type="match status" value="1"/>
</dbReference>
<evidence type="ECO:0000313" key="4">
    <source>
        <dbReference type="EMBL" id="EGO19489.1"/>
    </source>
</evidence>
<protein>
    <recommendedName>
        <fullName evidence="3">RING-type domain-containing protein</fullName>
    </recommendedName>
</protein>
<keyword evidence="1" id="KW-0479">Metal-binding</keyword>
<keyword evidence="1" id="KW-0862">Zinc</keyword>
<dbReference type="EMBL" id="GL945443">
    <property type="protein sequence ID" value="EGO19489.1"/>
    <property type="molecule type" value="Genomic_DNA"/>
</dbReference>
<dbReference type="InterPro" id="IPR047126">
    <property type="entry name" value="RNF141-like"/>
</dbReference>
<evidence type="ECO:0000256" key="2">
    <source>
        <dbReference type="SAM" id="MobiDB-lite"/>
    </source>
</evidence>
<dbReference type="Gene3D" id="3.30.40.10">
    <property type="entry name" value="Zinc/RING finger domain, C3HC4 (zinc finger)"/>
    <property type="match status" value="1"/>
</dbReference>
<dbReference type="AlphaFoldDB" id="F8PB49"/>
<dbReference type="RefSeq" id="XP_007323622.1">
    <property type="nucleotide sequence ID" value="XM_007323560.1"/>
</dbReference>
<dbReference type="OrthoDB" id="6105938at2759"/>
<keyword evidence="1" id="KW-0863">Zinc-finger</keyword>
<feature type="region of interest" description="Disordered" evidence="2">
    <location>
        <begin position="132"/>
        <end position="161"/>
    </location>
</feature>
<name>F8PB49_SERL9</name>
<proteinExistence type="predicted"/>
<reference evidence="4" key="1">
    <citation type="submission" date="2011-04" db="EMBL/GenBank/DDBJ databases">
        <title>Evolution of plant cell wall degrading machinery underlies the functional diversity of forest fungi.</title>
        <authorList>
            <consortium name="US DOE Joint Genome Institute (JGI-PGF)"/>
            <person name="Eastwood D.C."/>
            <person name="Floudas D."/>
            <person name="Binder M."/>
            <person name="Majcherczyk A."/>
            <person name="Schneider P."/>
            <person name="Aerts A."/>
            <person name="Asiegbu F.O."/>
            <person name="Baker S.E."/>
            <person name="Barry K."/>
            <person name="Bendiksby M."/>
            <person name="Blumentritt M."/>
            <person name="Coutinho P.M."/>
            <person name="Cullen D."/>
            <person name="Cullen D."/>
            <person name="Gathman A."/>
            <person name="Goodell B."/>
            <person name="Henrissat B."/>
            <person name="Ihrmark K."/>
            <person name="Kauserud H."/>
            <person name="Kohler A."/>
            <person name="LaButti K."/>
            <person name="Lapidus A."/>
            <person name="Lavin J.L."/>
            <person name="Lee Y.-H."/>
            <person name="Lindquist E."/>
            <person name="Lilly W."/>
            <person name="Lucas S."/>
            <person name="Morin E."/>
            <person name="Murat C."/>
            <person name="Oguiza J.A."/>
            <person name="Park J."/>
            <person name="Pisabarro A.G."/>
            <person name="Riley R."/>
            <person name="Rosling A."/>
            <person name="Salamov A."/>
            <person name="Schmidt O."/>
            <person name="Schmutz J."/>
            <person name="Skrede I."/>
            <person name="Stenlid J."/>
            <person name="Wiebenga A."/>
            <person name="Xie X."/>
            <person name="Kues U."/>
            <person name="Hibbett D.S."/>
            <person name="Hoffmeister D."/>
            <person name="Hogberg N."/>
            <person name="Martin F."/>
            <person name="Grigoriev I.V."/>
            <person name="Watkinson S.C."/>
        </authorList>
    </citation>
    <scope>NUCLEOTIDE SEQUENCE</scope>
    <source>
        <strain evidence="4">S7.9</strain>
    </source>
</reference>
<gene>
    <name evidence="4" type="ORF">SERLADRAFT_478980</name>
</gene>
<feature type="compositionally biased region" description="Pro residues" evidence="2">
    <location>
        <begin position="150"/>
        <end position="161"/>
    </location>
</feature>
<dbReference type="GeneID" id="18821265"/>
<organism>
    <name type="scientific">Serpula lacrymans var. lacrymans (strain S7.9)</name>
    <name type="common">Dry rot fungus</name>
    <dbReference type="NCBI Taxonomy" id="578457"/>
    <lineage>
        <taxon>Eukaryota</taxon>
        <taxon>Fungi</taxon>
        <taxon>Dikarya</taxon>
        <taxon>Basidiomycota</taxon>
        <taxon>Agaricomycotina</taxon>
        <taxon>Agaricomycetes</taxon>
        <taxon>Agaricomycetidae</taxon>
        <taxon>Boletales</taxon>
        <taxon>Coniophorineae</taxon>
        <taxon>Serpulaceae</taxon>
        <taxon>Serpula</taxon>
    </lineage>
</organism>
<dbReference type="GO" id="GO:0008270">
    <property type="term" value="F:zinc ion binding"/>
    <property type="evidence" value="ECO:0007669"/>
    <property type="project" value="UniProtKB-KW"/>
</dbReference>
<dbReference type="Pfam" id="PF13923">
    <property type="entry name" value="zf-C3HC4_2"/>
    <property type="match status" value="1"/>
</dbReference>
<dbReference type="SUPFAM" id="SSF57850">
    <property type="entry name" value="RING/U-box"/>
    <property type="match status" value="1"/>
</dbReference>
<evidence type="ECO:0000259" key="3">
    <source>
        <dbReference type="PROSITE" id="PS50089"/>
    </source>
</evidence>
<dbReference type="PROSITE" id="PS50216">
    <property type="entry name" value="DHHC"/>
    <property type="match status" value="1"/>
</dbReference>
<dbReference type="HOGENOM" id="CLU_1215416_0_0_1"/>
<dbReference type="KEGG" id="sla:SERLADRAFT_478980"/>
<evidence type="ECO:0000256" key="1">
    <source>
        <dbReference type="PROSITE-ProRule" id="PRU00175"/>
    </source>
</evidence>
<dbReference type="InterPro" id="IPR013083">
    <property type="entry name" value="Znf_RING/FYVE/PHD"/>
</dbReference>
<dbReference type="Proteomes" id="UP000008064">
    <property type="component" value="Unassembled WGS sequence"/>
</dbReference>
<dbReference type="InterPro" id="IPR001841">
    <property type="entry name" value="Znf_RING"/>
</dbReference>
<accession>F8PB49</accession>
<dbReference type="PROSITE" id="PS50089">
    <property type="entry name" value="ZF_RING_2"/>
    <property type="match status" value="1"/>
</dbReference>
<sequence>MPSISPVKKGKMKTGPDELSQQMLVALEEEVTCPICCDILVAVHIGNPCGHSYCAECGYEWISKNKRSPTCAVCRAKLSMHKPLFSNVMGDSIVRRYIELLANNGDISWQHGGSKITEWDLRKVKWKKKEMTIKNTQASEATRRRRLSHPPHPAPPPPPPHLDMRMYDDYMQQLQSLILPDDLDEDPTYEEDEDVYDPEVRTANSAYRRRSTRRSRMETIVRSRHFVS</sequence>